<dbReference type="PANTHER" id="PTHR21666">
    <property type="entry name" value="PEPTIDASE-RELATED"/>
    <property type="match status" value="1"/>
</dbReference>
<comment type="caution">
    <text evidence="2">The sequence shown here is derived from an EMBL/GenBank/DDBJ whole genome shotgun (WGS) entry which is preliminary data.</text>
</comment>
<feature type="domain" description="M23ase beta-sheet core" evidence="1">
    <location>
        <begin position="94"/>
        <end position="189"/>
    </location>
</feature>
<evidence type="ECO:0000259" key="1">
    <source>
        <dbReference type="Pfam" id="PF01551"/>
    </source>
</evidence>
<dbReference type="Gene3D" id="2.70.70.10">
    <property type="entry name" value="Glucose Permease (Domain IIA)"/>
    <property type="match status" value="1"/>
</dbReference>
<dbReference type="InterPro" id="IPR016047">
    <property type="entry name" value="M23ase_b-sheet_dom"/>
</dbReference>
<sequence>MNVFELMPDLFTKSEIMILDFNQIPNDTPDFKNIKLFFEQSKASGKDPKAPENRQKFNNNFLDKAGLRYLISRYGEDRIEMLKGSKIAEEGRTTHLGIDIFSKNLEPVYAPCDGEIVVTEFEEGGHSFGHFVILKPDPKVTENYIFLGHLSKDLPNKGPVKKGQKIADLGDYVDGENGGWSRHLHVQLLRDLPKDNDIPHGYSSKENFAKKTLEFPDSSFLVLVRKR</sequence>
<evidence type="ECO:0000313" key="3">
    <source>
        <dbReference type="Proteomes" id="UP000177199"/>
    </source>
</evidence>
<dbReference type="Proteomes" id="UP000177199">
    <property type="component" value="Unassembled WGS sequence"/>
</dbReference>
<accession>A0A1F7HIU5</accession>
<dbReference type="GO" id="GO:0004222">
    <property type="term" value="F:metalloendopeptidase activity"/>
    <property type="evidence" value="ECO:0007669"/>
    <property type="project" value="TreeGrafter"/>
</dbReference>
<dbReference type="CDD" id="cd12797">
    <property type="entry name" value="M23_peptidase"/>
    <property type="match status" value="1"/>
</dbReference>
<dbReference type="EMBL" id="MFZV01000019">
    <property type="protein sequence ID" value="OGK31139.1"/>
    <property type="molecule type" value="Genomic_DNA"/>
</dbReference>
<dbReference type="AlphaFoldDB" id="A0A1F7HIU5"/>
<dbReference type="InterPro" id="IPR011055">
    <property type="entry name" value="Dup_hybrid_motif"/>
</dbReference>
<evidence type="ECO:0000313" key="2">
    <source>
        <dbReference type="EMBL" id="OGK31139.1"/>
    </source>
</evidence>
<gene>
    <name evidence="2" type="ORF">A3F29_01995</name>
</gene>
<dbReference type="PANTHER" id="PTHR21666:SF270">
    <property type="entry name" value="MUREIN HYDROLASE ACTIVATOR ENVC"/>
    <property type="match status" value="1"/>
</dbReference>
<protein>
    <recommendedName>
        <fullName evidence="1">M23ase beta-sheet core domain-containing protein</fullName>
    </recommendedName>
</protein>
<dbReference type="Pfam" id="PF01551">
    <property type="entry name" value="Peptidase_M23"/>
    <property type="match status" value="1"/>
</dbReference>
<proteinExistence type="predicted"/>
<dbReference type="SUPFAM" id="SSF51261">
    <property type="entry name" value="Duplicated hybrid motif"/>
    <property type="match status" value="1"/>
</dbReference>
<dbReference type="InterPro" id="IPR050570">
    <property type="entry name" value="Cell_wall_metabolism_enzyme"/>
</dbReference>
<organism evidence="2 3">
    <name type="scientific">Candidatus Roizmanbacteria bacterium RIFCSPHIGHO2_12_FULL_33_9</name>
    <dbReference type="NCBI Taxonomy" id="1802045"/>
    <lineage>
        <taxon>Bacteria</taxon>
        <taxon>Candidatus Roizmaniibacteriota</taxon>
    </lineage>
</organism>
<reference evidence="2 3" key="1">
    <citation type="journal article" date="2016" name="Nat. Commun.">
        <title>Thousands of microbial genomes shed light on interconnected biogeochemical processes in an aquifer system.</title>
        <authorList>
            <person name="Anantharaman K."/>
            <person name="Brown C.T."/>
            <person name="Hug L.A."/>
            <person name="Sharon I."/>
            <person name="Castelle C.J."/>
            <person name="Probst A.J."/>
            <person name="Thomas B.C."/>
            <person name="Singh A."/>
            <person name="Wilkins M.J."/>
            <person name="Karaoz U."/>
            <person name="Brodie E.L."/>
            <person name="Williams K.H."/>
            <person name="Hubbard S.S."/>
            <person name="Banfield J.F."/>
        </authorList>
    </citation>
    <scope>NUCLEOTIDE SEQUENCE [LARGE SCALE GENOMIC DNA]</scope>
</reference>
<name>A0A1F7HIU5_9BACT</name>